<keyword evidence="1" id="KW-0175">Coiled coil</keyword>
<dbReference type="RefSeq" id="WP_144227196.1">
    <property type="nucleotide sequence ID" value="NZ_CP041676.1"/>
</dbReference>
<accession>A0A517D5Y5</accession>
<gene>
    <name evidence="2" type="ORF">FOD75_06455</name>
</gene>
<dbReference type="Proteomes" id="UP000316394">
    <property type="component" value="Chromosome"/>
</dbReference>
<name>A0A517D5Y5_LIMRT</name>
<organism evidence="2 3">
    <name type="scientific">Limosilactobacillus reuteri</name>
    <name type="common">Lactobacillus reuteri</name>
    <dbReference type="NCBI Taxonomy" id="1598"/>
    <lineage>
        <taxon>Bacteria</taxon>
        <taxon>Bacillati</taxon>
        <taxon>Bacillota</taxon>
        <taxon>Bacilli</taxon>
        <taxon>Lactobacillales</taxon>
        <taxon>Lactobacillaceae</taxon>
        <taxon>Limosilactobacillus</taxon>
    </lineage>
</organism>
<evidence type="ECO:0000313" key="2">
    <source>
        <dbReference type="EMBL" id="QDR72750.1"/>
    </source>
</evidence>
<sequence>MERLTEGGKARRILLDPEAFIKDNFAILSIKDIADYLDVSEEEVKQYQQEADQLSSELTKKLAKLFDDLGSNGYAAADDDRNSEADIKEKAMSILNNPKQFWDDETNKPLTIKGLAKLLGISRPSIYKYQKDYAGIPSELKSRLVKLYDSLLLVDEIPEPRDDYLRLLKQVRTEDELFPTVQEEIPKVIKEGLAGTDVSYYTKEVLDTFVKGIEVDRSALLRIIIMKMNEEN</sequence>
<feature type="coiled-coil region" evidence="1">
    <location>
        <begin position="30"/>
        <end position="64"/>
    </location>
</feature>
<dbReference type="EMBL" id="CP041676">
    <property type="protein sequence ID" value="QDR72750.1"/>
    <property type="molecule type" value="Genomic_DNA"/>
</dbReference>
<evidence type="ECO:0000256" key="1">
    <source>
        <dbReference type="SAM" id="Coils"/>
    </source>
</evidence>
<dbReference type="AlphaFoldDB" id="A0A517D5Y5"/>
<reference evidence="2 3" key="1">
    <citation type="submission" date="2019-07" db="EMBL/GenBank/DDBJ databases">
        <title>Gastrointestinal microbiota of Peromyscus leucopus, the white-footed mouse.</title>
        <authorList>
            <person name="Milovic A."/>
            <person name="Bassam K."/>
            <person name="Barbour A.G."/>
        </authorList>
    </citation>
    <scope>NUCLEOTIDE SEQUENCE [LARGE SCALE GENOMIC DNA]</scope>
    <source>
        <strain evidence="2 3">LL7</strain>
    </source>
</reference>
<evidence type="ECO:0000313" key="3">
    <source>
        <dbReference type="Proteomes" id="UP000316394"/>
    </source>
</evidence>
<protein>
    <submittedName>
        <fullName evidence="2">Uncharacterized protein</fullName>
    </submittedName>
</protein>
<proteinExistence type="predicted"/>